<dbReference type="PANTHER" id="PTHR43586:SF8">
    <property type="entry name" value="CYSTEINE DESULFURASE 1, CHLOROPLASTIC"/>
    <property type="match status" value="1"/>
</dbReference>
<dbReference type="Pfam" id="PF00266">
    <property type="entry name" value="Aminotran_5"/>
    <property type="match status" value="1"/>
</dbReference>
<protein>
    <recommendedName>
        <fullName evidence="3 8">Cysteine desulfurase</fullName>
        <ecNumber evidence="3 8">2.8.1.7</ecNumber>
    </recommendedName>
</protein>
<dbReference type="CDD" id="cd06453">
    <property type="entry name" value="SufS_like"/>
    <property type="match status" value="1"/>
</dbReference>
<evidence type="ECO:0000313" key="13">
    <source>
        <dbReference type="Proteomes" id="UP000260457"/>
    </source>
</evidence>
<dbReference type="InterPro" id="IPR016454">
    <property type="entry name" value="Cysteine_dSase"/>
</dbReference>
<dbReference type="Gene3D" id="3.40.640.10">
    <property type="entry name" value="Type I PLP-dependent aspartate aminotransferase-like (Major domain)"/>
    <property type="match status" value="1"/>
</dbReference>
<dbReference type="Proteomes" id="UP000220106">
    <property type="component" value="Unassembled WGS sequence"/>
</dbReference>
<dbReference type="Proteomes" id="UP000260457">
    <property type="component" value="Chromosome"/>
</dbReference>
<evidence type="ECO:0000256" key="6">
    <source>
        <dbReference type="ARBA" id="ARBA00050776"/>
    </source>
</evidence>
<evidence type="ECO:0000256" key="2">
    <source>
        <dbReference type="ARBA" id="ARBA00010447"/>
    </source>
</evidence>
<dbReference type="EMBL" id="CP030926">
    <property type="protein sequence ID" value="AXN38634.1"/>
    <property type="molecule type" value="Genomic_DNA"/>
</dbReference>
<dbReference type="SUPFAM" id="SSF53383">
    <property type="entry name" value="PLP-dependent transferases"/>
    <property type="match status" value="1"/>
</dbReference>
<feature type="domain" description="Aminotransferase class V" evidence="9">
    <location>
        <begin position="23"/>
        <end position="394"/>
    </location>
</feature>
<proteinExistence type="inferred from homology"/>
<dbReference type="PIRSF" id="PIRSF005572">
    <property type="entry name" value="NifS"/>
    <property type="match status" value="1"/>
</dbReference>
<evidence type="ECO:0000259" key="9">
    <source>
        <dbReference type="Pfam" id="PF00266"/>
    </source>
</evidence>
<dbReference type="InterPro" id="IPR010970">
    <property type="entry name" value="Cys_dSase_SufS"/>
</dbReference>
<evidence type="ECO:0000313" key="11">
    <source>
        <dbReference type="EMBL" id="PEJ32621.1"/>
    </source>
</evidence>
<dbReference type="GO" id="GO:0031071">
    <property type="term" value="F:cysteine desulfurase activity"/>
    <property type="evidence" value="ECO:0007669"/>
    <property type="project" value="UniProtKB-UniRule"/>
</dbReference>
<evidence type="ECO:0000256" key="5">
    <source>
        <dbReference type="ARBA" id="ARBA00022898"/>
    </source>
</evidence>
<dbReference type="InterPro" id="IPR015422">
    <property type="entry name" value="PyrdxlP-dep_Trfase_small"/>
</dbReference>
<evidence type="ECO:0000256" key="7">
    <source>
        <dbReference type="RuleBase" id="RU004504"/>
    </source>
</evidence>
<comment type="catalytic activity">
    <reaction evidence="6 8">
        <text>(sulfur carrier)-H + L-cysteine = (sulfur carrier)-SH + L-alanine</text>
        <dbReference type="Rhea" id="RHEA:43892"/>
        <dbReference type="Rhea" id="RHEA-COMP:14737"/>
        <dbReference type="Rhea" id="RHEA-COMP:14739"/>
        <dbReference type="ChEBI" id="CHEBI:29917"/>
        <dbReference type="ChEBI" id="CHEBI:35235"/>
        <dbReference type="ChEBI" id="CHEBI:57972"/>
        <dbReference type="ChEBI" id="CHEBI:64428"/>
        <dbReference type="EC" id="2.8.1.7"/>
    </reaction>
</comment>
<evidence type="ECO:0000256" key="4">
    <source>
        <dbReference type="ARBA" id="ARBA00022679"/>
    </source>
</evidence>
<dbReference type="InterPro" id="IPR015421">
    <property type="entry name" value="PyrdxlP-dep_Trfase_major"/>
</dbReference>
<dbReference type="AlphaFoldDB" id="A0AAX0S1M3"/>
<keyword evidence="4 8" id="KW-0808">Transferase</keyword>
<evidence type="ECO:0000313" key="12">
    <source>
        <dbReference type="Proteomes" id="UP000220106"/>
    </source>
</evidence>
<dbReference type="InterPro" id="IPR020578">
    <property type="entry name" value="Aminotrans_V_PyrdxlP_BS"/>
</dbReference>
<dbReference type="PANTHER" id="PTHR43586">
    <property type="entry name" value="CYSTEINE DESULFURASE"/>
    <property type="match status" value="1"/>
</dbReference>
<comment type="function">
    <text evidence="8">Catalyzes the removal of elemental sulfur and selenium atoms from L-cysteine, L-cystine, L-selenocysteine, and L-selenocystine to produce L-alanine.</text>
</comment>
<dbReference type="InterPro" id="IPR000192">
    <property type="entry name" value="Aminotrans_V_dom"/>
</dbReference>
<dbReference type="RefSeq" id="WP_098176260.1">
    <property type="nucleotide sequence ID" value="NZ_CP030926.1"/>
</dbReference>
<evidence type="ECO:0000256" key="1">
    <source>
        <dbReference type="ARBA" id="ARBA00001933"/>
    </source>
</evidence>
<organism evidence="11 12">
    <name type="scientific">Peribacillus butanolivorans</name>
    <dbReference type="NCBI Taxonomy" id="421767"/>
    <lineage>
        <taxon>Bacteria</taxon>
        <taxon>Bacillati</taxon>
        <taxon>Bacillota</taxon>
        <taxon>Bacilli</taxon>
        <taxon>Bacillales</taxon>
        <taxon>Bacillaceae</taxon>
        <taxon>Peribacillus</taxon>
    </lineage>
</organism>
<dbReference type="InterPro" id="IPR015424">
    <property type="entry name" value="PyrdxlP-dep_Trfase"/>
</dbReference>
<name>A0AAX0S1M3_9BACI</name>
<dbReference type="Gene3D" id="3.90.1150.10">
    <property type="entry name" value="Aspartate Aminotransferase, domain 1"/>
    <property type="match status" value="1"/>
</dbReference>
<keyword evidence="5 8" id="KW-0663">Pyridoxal phosphate</keyword>
<keyword evidence="13" id="KW-1185">Reference proteome</keyword>
<comment type="similarity">
    <text evidence="2 8">Belongs to the class-V pyridoxal-phosphate-dependent aminotransferase family. Csd subfamily.</text>
</comment>
<dbReference type="NCBIfam" id="TIGR01979">
    <property type="entry name" value="sufS"/>
    <property type="match status" value="1"/>
</dbReference>
<gene>
    <name evidence="11" type="ORF">CN689_13585</name>
    <name evidence="10" type="ORF">DTO10_09550</name>
</gene>
<dbReference type="EC" id="2.8.1.7" evidence="3 8"/>
<dbReference type="KEGG" id="pbut:DTO10_09550"/>
<dbReference type="GO" id="GO:0030170">
    <property type="term" value="F:pyridoxal phosphate binding"/>
    <property type="evidence" value="ECO:0007669"/>
    <property type="project" value="UniProtKB-UniRule"/>
</dbReference>
<reference evidence="10 13" key="2">
    <citation type="submission" date="2018-07" db="EMBL/GenBank/DDBJ databases">
        <title>The molecular basis for the intramolecular migration of carboxyl group in the catabolism of para-hydroxybenzoate via gentisate.</title>
        <authorList>
            <person name="Zhao H."/>
            <person name="Xu Y."/>
            <person name="Lin S."/>
            <person name="Spain J.C."/>
            <person name="Zhou N.-Y."/>
        </authorList>
    </citation>
    <scope>NUCLEOTIDE SEQUENCE [LARGE SCALE GENOMIC DNA]</scope>
    <source>
        <strain evidence="10 13">PHB-7a</strain>
    </source>
</reference>
<sequence length="409" mass="45113">MNPYEIRKLFPILDQEVNGQPLVYLDSAATSQKPAAVIEAIEQYYRGYNSNVHRGVHTLGTKATDAYEGAREKVRKFINASSTEEIIFTRGTTTSLNTVARSYGGANVKEGDEIVISYMEHHSNIIPWQQLAKEKGAVLKYIPLQEDGTISLDDVRATITDATKIVSIMQVSNVLGVINPVKEIAKIAHEHHAVMVVDGAQSTPHLKVDVRDLDCDFFAFSGHKMVGPTGIGVLYGKKELLEKMEPIEFGGEMIDFVGLYESTWKELPWKFEGGTPIIAGAVGLGAAIDFLEEIGLDNIERHEHKLAAYAMEKMSAVEGLTIYGPKDAEKRAGVITFNINDVHPHDVATVLDADGIAVRAGHHCAQPLMKWLDVSSTARASFYLYNTEEDIDKLVSGLVKTKEYFSNVF</sequence>
<accession>A0AAX0S1M3</accession>
<comment type="cofactor">
    <cofactor evidence="1 7">
        <name>pyridoxal 5'-phosphate</name>
        <dbReference type="ChEBI" id="CHEBI:597326"/>
    </cofactor>
</comment>
<dbReference type="PROSITE" id="PS00595">
    <property type="entry name" value="AA_TRANSFER_CLASS_5"/>
    <property type="match status" value="1"/>
</dbReference>
<evidence type="ECO:0000256" key="8">
    <source>
        <dbReference type="RuleBase" id="RU004506"/>
    </source>
</evidence>
<reference evidence="11 12" key="1">
    <citation type="submission" date="2017-09" db="EMBL/GenBank/DDBJ databases">
        <title>Large-scale bioinformatics analysis of Bacillus genomes uncovers conserved roles of natural products in bacterial physiology.</title>
        <authorList>
            <consortium name="Agbiome Team Llc"/>
            <person name="Bleich R.M."/>
            <person name="Kirk G.J."/>
            <person name="Santa Maria K.C."/>
            <person name="Allen S.E."/>
            <person name="Farag S."/>
            <person name="Shank E.A."/>
            <person name="Bowers A."/>
        </authorList>
    </citation>
    <scope>NUCLEOTIDE SEQUENCE [LARGE SCALE GENOMIC DNA]</scope>
    <source>
        <strain evidence="11 12">AFS003229</strain>
    </source>
</reference>
<dbReference type="GO" id="GO:0006534">
    <property type="term" value="P:cysteine metabolic process"/>
    <property type="evidence" value="ECO:0007669"/>
    <property type="project" value="UniProtKB-UniRule"/>
</dbReference>
<evidence type="ECO:0000256" key="3">
    <source>
        <dbReference type="ARBA" id="ARBA00012239"/>
    </source>
</evidence>
<evidence type="ECO:0000313" key="10">
    <source>
        <dbReference type="EMBL" id="AXN38634.1"/>
    </source>
</evidence>
<dbReference type="EMBL" id="NUEQ01000024">
    <property type="protein sequence ID" value="PEJ32621.1"/>
    <property type="molecule type" value="Genomic_DNA"/>
</dbReference>